<sequence>MAKLLEVEDIRKSFGSTEVLKGVSLSLDRGETKVIMGSSGTGKSTLLRCVNRLDPADSGHVRLDGEEVTDANVNRMRQRIAFVFQDFNLFLHLSARDNITIGLRKLRKMSKADARQRADRELDRVGLSDRADNYPSQLSGGQQQRVSIARALAMDPDVLLFDEPTSALDPELTGEVVSVMQSLARDGMTMLVVSHEVGFARRAADAVIFMDGGHVLEEAPPKEFFSAPKHDRARQFLTAIGEGEAA</sequence>
<dbReference type="CDD" id="cd03262">
    <property type="entry name" value="ABC_HisP_GlnQ"/>
    <property type="match status" value="1"/>
</dbReference>
<dbReference type="GO" id="GO:0015424">
    <property type="term" value="F:ABC-type amino acid transporter activity"/>
    <property type="evidence" value="ECO:0007669"/>
    <property type="project" value="InterPro"/>
</dbReference>
<accession>A0A1I1X913</accession>
<dbReference type="InterPro" id="IPR017871">
    <property type="entry name" value="ABC_transporter-like_CS"/>
</dbReference>
<dbReference type="Gene3D" id="3.40.50.300">
    <property type="entry name" value="P-loop containing nucleotide triphosphate hydrolases"/>
    <property type="match status" value="1"/>
</dbReference>
<proteinExistence type="inferred from homology"/>
<dbReference type="Pfam" id="PF00005">
    <property type="entry name" value="ABC_tran"/>
    <property type="match status" value="1"/>
</dbReference>
<evidence type="ECO:0000256" key="5">
    <source>
        <dbReference type="ARBA" id="ARBA00022741"/>
    </source>
</evidence>
<keyword evidence="11" id="KW-1185">Reference proteome</keyword>
<gene>
    <name evidence="10" type="ORF">SAMN04515678_105289</name>
</gene>
<reference evidence="10 11" key="1">
    <citation type="submission" date="2016-10" db="EMBL/GenBank/DDBJ databases">
        <authorList>
            <person name="Varghese N."/>
            <person name="Submissions S."/>
        </authorList>
    </citation>
    <scope>NUCLEOTIDE SEQUENCE [LARGE SCALE GENOMIC DNA]</scope>
    <source>
        <strain evidence="11">YIM D21,KCTC 23444,ACCC 10710</strain>
    </source>
</reference>
<comment type="subcellular location">
    <subcellularLocation>
        <location evidence="1">Cell membrane</location>
        <topology evidence="1">Peripheral membrane protein</topology>
    </subcellularLocation>
</comment>
<evidence type="ECO:0000259" key="9">
    <source>
        <dbReference type="PROSITE" id="PS50893"/>
    </source>
</evidence>
<evidence type="ECO:0000256" key="3">
    <source>
        <dbReference type="ARBA" id="ARBA00022448"/>
    </source>
</evidence>
<evidence type="ECO:0000313" key="11">
    <source>
        <dbReference type="Proteomes" id="UP000325289"/>
    </source>
</evidence>
<dbReference type="RefSeq" id="WP_149755807.1">
    <property type="nucleotide sequence ID" value="NZ_FOMS01000005.1"/>
</dbReference>
<dbReference type="EMBL" id="FOMS01000005">
    <property type="protein sequence ID" value="SFE03879.1"/>
    <property type="molecule type" value="Genomic_DNA"/>
</dbReference>
<dbReference type="InterPro" id="IPR027417">
    <property type="entry name" value="P-loop_NTPase"/>
</dbReference>
<keyword evidence="3" id="KW-0813">Transport</keyword>
<keyword evidence="5" id="KW-0547">Nucleotide-binding</keyword>
<name>A0A1I1X913_9RHOB</name>
<evidence type="ECO:0000256" key="6">
    <source>
        <dbReference type="ARBA" id="ARBA00022840"/>
    </source>
</evidence>
<dbReference type="SMART" id="SM00382">
    <property type="entry name" value="AAA"/>
    <property type="match status" value="1"/>
</dbReference>
<keyword evidence="8" id="KW-0472">Membrane</keyword>
<evidence type="ECO:0000313" key="10">
    <source>
        <dbReference type="EMBL" id="SFE03879.1"/>
    </source>
</evidence>
<evidence type="ECO:0000256" key="2">
    <source>
        <dbReference type="ARBA" id="ARBA00005417"/>
    </source>
</evidence>
<evidence type="ECO:0000256" key="1">
    <source>
        <dbReference type="ARBA" id="ARBA00004202"/>
    </source>
</evidence>
<dbReference type="InterPro" id="IPR050086">
    <property type="entry name" value="MetN_ABC_transporter-like"/>
</dbReference>
<feature type="domain" description="ABC transporter" evidence="9">
    <location>
        <begin position="5"/>
        <end position="237"/>
    </location>
</feature>
<comment type="similarity">
    <text evidence="2">Belongs to the ABC transporter superfamily.</text>
</comment>
<keyword evidence="4" id="KW-1003">Cell membrane</keyword>
<dbReference type="GO" id="GO:0005886">
    <property type="term" value="C:plasma membrane"/>
    <property type="evidence" value="ECO:0007669"/>
    <property type="project" value="UniProtKB-SubCell"/>
</dbReference>
<evidence type="ECO:0000256" key="4">
    <source>
        <dbReference type="ARBA" id="ARBA00022475"/>
    </source>
</evidence>
<keyword evidence="7" id="KW-0029">Amino-acid transport</keyword>
<protein>
    <submittedName>
        <fullName evidence="10">Amino acid ABC transporter ATP-binding protein, PAAT family</fullName>
    </submittedName>
</protein>
<dbReference type="AlphaFoldDB" id="A0A1I1X913"/>
<dbReference type="PROSITE" id="PS50893">
    <property type="entry name" value="ABC_TRANSPORTER_2"/>
    <property type="match status" value="1"/>
</dbReference>
<dbReference type="InterPro" id="IPR003593">
    <property type="entry name" value="AAA+_ATPase"/>
</dbReference>
<organism evidence="10 11">
    <name type="scientific">Roseivivax sediminis</name>
    <dbReference type="NCBI Taxonomy" id="936889"/>
    <lineage>
        <taxon>Bacteria</taxon>
        <taxon>Pseudomonadati</taxon>
        <taxon>Pseudomonadota</taxon>
        <taxon>Alphaproteobacteria</taxon>
        <taxon>Rhodobacterales</taxon>
        <taxon>Roseobacteraceae</taxon>
        <taxon>Roseivivax</taxon>
    </lineage>
</organism>
<dbReference type="Proteomes" id="UP000325289">
    <property type="component" value="Unassembled WGS sequence"/>
</dbReference>
<dbReference type="SUPFAM" id="SSF52540">
    <property type="entry name" value="P-loop containing nucleoside triphosphate hydrolases"/>
    <property type="match status" value="1"/>
</dbReference>
<evidence type="ECO:0000256" key="7">
    <source>
        <dbReference type="ARBA" id="ARBA00022970"/>
    </source>
</evidence>
<dbReference type="PIRSF" id="PIRSF039085">
    <property type="entry name" value="ABC_ATPase_HisP"/>
    <property type="match status" value="1"/>
</dbReference>
<dbReference type="PANTHER" id="PTHR43166:SF9">
    <property type="entry name" value="GLUTAMATE_ASPARTATE IMPORT ATP-BINDING PROTEIN GLTL"/>
    <property type="match status" value="1"/>
</dbReference>
<dbReference type="InterPro" id="IPR030679">
    <property type="entry name" value="ABC_ATPase_HisP-typ"/>
</dbReference>
<dbReference type="GO" id="GO:0005524">
    <property type="term" value="F:ATP binding"/>
    <property type="evidence" value="ECO:0007669"/>
    <property type="project" value="UniProtKB-KW"/>
</dbReference>
<dbReference type="PROSITE" id="PS00211">
    <property type="entry name" value="ABC_TRANSPORTER_1"/>
    <property type="match status" value="1"/>
</dbReference>
<dbReference type="PANTHER" id="PTHR43166">
    <property type="entry name" value="AMINO ACID IMPORT ATP-BINDING PROTEIN"/>
    <property type="match status" value="1"/>
</dbReference>
<dbReference type="GO" id="GO:0016887">
    <property type="term" value="F:ATP hydrolysis activity"/>
    <property type="evidence" value="ECO:0007669"/>
    <property type="project" value="InterPro"/>
</dbReference>
<evidence type="ECO:0000256" key="8">
    <source>
        <dbReference type="ARBA" id="ARBA00023136"/>
    </source>
</evidence>
<keyword evidence="6 10" id="KW-0067">ATP-binding</keyword>
<dbReference type="OrthoDB" id="9802264at2"/>
<dbReference type="InterPro" id="IPR003439">
    <property type="entry name" value="ABC_transporter-like_ATP-bd"/>
</dbReference>